<dbReference type="EMBL" id="VSSQ01001481">
    <property type="protein sequence ID" value="MPM08700.1"/>
    <property type="molecule type" value="Genomic_DNA"/>
</dbReference>
<organism evidence="1">
    <name type="scientific">bioreactor metagenome</name>
    <dbReference type="NCBI Taxonomy" id="1076179"/>
    <lineage>
        <taxon>unclassified sequences</taxon>
        <taxon>metagenomes</taxon>
        <taxon>ecological metagenomes</taxon>
    </lineage>
</organism>
<accession>A0A644WXS9</accession>
<dbReference type="AlphaFoldDB" id="A0A644WXS9"/>
<evidence type="ECO:0000313" key="1">
    <source>
        <dbReference type="EMBL" id="MPM08700.1"/>
    </source>
</evidence>
<sequence>MMNKLLVILLCSCFLFEGCAKRNDLQPKKVERFPLEKKLELKAYKVEPALFFVSDMVILNNKLVTLDVKNNVFFQLFNLPDLKYVGSQIHKGEGPTEETFIFPYIENVGKESFAYRNMNKIKVVSYDSIENKFLPHKSYQVPQETEILNYCLLNNSICGYDMLRNTGREFIRYDFDTRKIQDFGPSFPSVSFSVSDDKKNMLFTKIMASKVDGTRFAALYDKFPLLRIYDNEGNLMSETEYINHQQLPIGYTNKNMSMSDIENTTKNYMRIKTTRKYIYGLYSGKTNKDLSDSGGDGTSCCCEIHLWDWDGNPVARLMLNKNVTCFAVSQDDSYIVLYSSLDEGTLYKTDIPTLKDSQ</sequence>
<dbReference type="SUPFAM" id="SSF69304">
    <property type="entry name" value="Tricorn protease N-terminal domain"/>
    <property type="match status" value="1"/>
</dbReference>
<proteinExistence type="predicted"/>
<protein>
    <recommendedName>
        <fullName evidence="2">TolB-like 6-blade propeller-like</fullName>
    </recommendedName>
</protein>
<gene>
    <name evidence="1" type="ORF">SDC9_55014</name>
</gene>
<name>A0A644WXS9_9ZZZZ</name>
<evidence type="ECO:0008006" key="2">
    <source>
        <dbReference type="Google" id="ProtNLM"/>
    </source>
</evidence>
<comment type="caution">
    <text evidence="1">The sequence shown here is derived from an EMBL/GenBank/DDBJ whole genome shotgun (WGS) entry which is preliminary data.</text>
</comment>
<dbReference type="Pfam" id="PF15869">
    <property type="entry name" value="TolB_like"/>
    <property type="match status" value="1"/>
</dbReference>
<reference evidence="1" key="1">
    <citation type="submission" date="2019-08" db="EMBL/GenBank/DDBJ databases">
        <authorList>
            <person name="Kucharzyk K."/>
            <person name="Murdoch R.W."/>
            <person name="Higgins S."/>
            <person name="Loffler F."/>
        </authorList>
    </citation>
    <scope>NUCLEOTIDE SEQUENCE</scope>
</reference>